<dbReference type="Gene3D" id="3.40.50.150">
    <property type="entry name" value="Vaccinia Virus protein VP39"/>
    <property type="match status" value="1"/>
</dbReference>
<keyword evidence="1" id="KW-0949">S-adenosyl-L-methionine</keyword>
<dbReference type="SUPFAM" id="SSF53335">
    <property type="entry name" value="S-adenosyl-L-methionine-dependent methyltransferases"/>
    <property type="match status" value="1"/>
</dbReference>
<dbReference type="InterPro" id="IPR039772">
    <property type="entry name" value="Bin3-like"/>
</dbReference>
<dbReference type="EC" id="2.1.1.-" evidence="1"/>
<evidence type="ECO:0000313" key="3">
    <source>
        <dbReference type="Proteomes" id="UP001558613"/>
    </source>
</evidence>
<reference evidence="2 3" key="1">
    <citation type="submission" date="2023-09" db="EMBL/GenBank/DDBJ databases">
        <authorList>
            <person name="Wang M."/>
        </authorList>
    </citation>
    <scope>NUCLEOTIDE SEQUENCE [LARGE SCALE GENOMIC DNA]</scope>
    <source>
        <strain evidence="2">GT-2023</strain>
        <tissue evidence="2">Liver</tissue>
    </source>
</reference>
<comment type="caution">
    <text evidence="2">The sequence shown here is derived from an EMBL/GenBank/DDBJ whole genome shotgun (WGS) entry which is preliminary data.</text>
</comment>
<keyword evidence="1" id="KW-0489">Methyltransferase</keyword>
<evidence type="ECO:0000313" key="2">
    <source>
        <dbReference type="EMBL" id="KAL1252141.1"/>
    </source>
</evidence>
<dbReference type="PANTHER" id="PTHR12315">
    <property type="entry name" value="BICOID-INTERACTING PROTEIN RELATED"/>
    <property type="match status" value="1"/>
</dbReference>
<keyword evidence="3" id="KW-1185">Reference proteome</keyword>
<accession>A0ABR3LGX4</accession>
<dbReference type="InterPro" id="IPR029063">
    <property type="entry name" value="SAM-dependent_MTases_sf"/>
</dbReference>
<comment type="similarity">
    <text evidence="1">Belongs to the methyltransferase superfamily.</text>
</comment>
<gene>
    <name evidence="2" type="ORF">QQF64_019937</name>
</gene>
<keyword evidence="1" id="KW-0808">Transferase</keyword>
<dbReference type="EMBL" id="JAYMGO010000022">
    <property type="protein sequence ID" value="KAL1252141.1"/>
    <property type="molecule type" value="Genomic_DNA"/>
</dbReference>
<sequence>MEAHVSHVNEEENEDPGAALYGNFINYYSFNPPENRLSLIPETLLENIGLDERVLILDVGCNSGDLSVAFYKHVLHKEASGNDFPQREVYLLGFDLDQDLILRAQSSNPYPQNIQFIPWISQMMQRARQS</sequence>
<name>A0ABR3LGX4_9TELE</name>
<organism evidence="2 3">
    <name type="scientific">Cirrhinus molitorella</name>
    <name type="common">mud carp</name>
    <dbReference type="NCBI Taxonomy" id="172907"/>
    <lineage>
        <taxon>Eukaryota</taxon>
        <taxon>Metazoa</taxon>
        <taxon>Chordata</taxon>
        <taxon>Craniata</taxon>
        <taxon>Vertebrata</taxon>
        <taxon>Euteleostomi</taxon>
        <taxon>Actinopterygii</taxon>
        <taxon>Neopterygii</taxon>
        <taxon>Teleostei</taxon>
        <taxon>Ostariophysi</taxon>
        <taxon>Cypriniformes</taxon>
        <taxon>Cyprinidae</taxon>
        <taxon>Labeoninae</taxon>
        <taxon>Labeonini</taxon>
        <taxon>Cirrhinus</taxon>
    </lineage>
</organism>
<proteinExistence type="inferred from homology"/>
<evidence type="ECO:0000256" key="1">
    <source>
        <dbReference type="RuleBase" id="RU367087"/>
    </source>
</evidence>
<protein>
    <recommendedName>
        <fullName evidence="1">RNA methyltransferase</fullName>
        <ecNumber evidence="1">2.1.1.-</ecNumber>
    </recommendedName>
</protein>
<dbReference type="Proteomes" id="UP001558613">
    <property type="component" value="Unassembled WGS sequence"/>
</dbReference>
<dbReference type="PANTHER" id="PTHR12315:SF1">
    <property type="entry name" value="RNA 5'-MONOPHOSPHATE METHYLTRANSFERASE"/>
    <property type="match status" value="1"/>
</dbReference>